<evidence type="ECO:0000259" key="9">
    <source>
        <dbReference type="Pfam" id="PF14905"/>
    </source>
</evidence>
<keyword evidence="10" id="KW-0675">Receptor</keyword>
<dbReference type="GO" id="GO:0015344">
    <property type="term" value="F:siderophore uptake transmembrane transporter activity"/>
    <property type="evidence" value="ECO:0007669"/>
    <property type="project" value="TreeGrafter"/>
</dbReference>
<protein>
    <submittedName>
        <fullName evidence="10">TonB-dependent receptor</fullName>
    </submittedName>
</protein>
<sequence length="788" mass="90480">MKKLIIIFLSLFCYTSIWAQNSIKGRVLQQDHTPLDYAEVQLIQNDDKLIKQSFSSETGTFSLENIAKGKYILKVLYLGEVLNSQPIDLNQDLVLKDILIESNKQLEEIVLKSEKKLIERKVDRLVFNTANSISSQGMDAIETLANTPMIKVQNDKISIVGKSSVTIMINEKIVHLSGEALANYLKTLRSDDIEKIEVITTPPAKYEASGNSGLINIVLKKNRRQGLYGSIGSSFSYNNKRNIGANGNINYQKNKWNLSLKANNYDGRNKNKNGYSYTGVTNGLENNGELTGKYKQKSVDFTVNYQVTDLALIGASYNYTSSKNDYTKYSQIEYFTVPRVMNDSVLTSLNYTDNPTSYHTLNVFYDQKLDTLGNKLAFGVNYFNNSPDNTNYINDYNATNAILNQLINQSALNYNVWSANIDLNYDLKWINLETGAKYTNFDNKSKVYFYTFENEQKVYDPTKSNKFNYSEDNYAAYLSLSKKLSDKWEVKAGMRFEQTKIEGKLQNDNSQFTKSYNKWFPTAYLTYTPSDDHALSFNYSKRINRPNSSILNPFKYYGNTYSYTTGNPNLAPSFTDNYELSYIFNGALSLTLNYYHVSNSFDVLSVFENGYFTESWYNMLNSDNYGFDISYSNKILPWWETNTGADYYFSSPYYSKDSTLKGMQGSTFAYYSQNTFNINEAKTVKVFLNWYHMLPNKEDNSRYNAYKTLSTGMKLNLLDKKLNLNLTLSDIFNTGKSSGTMYYTDNTQTFYNEWSSRRVSISATYNFGNNKNKKVIQEANFEDKSRSQ</sequence>
<dbReference type="Pfam" id="PF14905">
    <property type="entry name" value="OMP_b-brl_3"/>
    <property type="match status" value="1"/>
</dbReference>
<dbReference type="GO" id="GO:0044718">
    <property type="term" value="P:siderophore transmembrane transport"/>
    <property type="evidence" value="ECO:0007669"/>
    <property type="project" value="TreeGrafter"/>
</dbReference>
<feature type="signal peptide" evidence="8">
    <location>
        <begin position="1"/>
        <end position="19"/>
    </location>
</feature>
<dbReference type="Proteomes" id="UP000438760">
    <property type="component" value="Unassembled WGS sequence"/>
</dbReference>
<keyword evidence="2" id="KW-0813">Transport</keyword>
<dbReference type="RefSeq" id="WP_155090957.1">
    <property type="nucleotide sequence ID" value="NZ_CP102754.1"/>
</dbReference>
<reference evidence="10 11" key="1">
    <citation type="submission" date="2019-11" db="EMBL/GenBank/DDBJ databases">
        <title>Genome of Strain BIT-d1.</title>
        <authorList>
            <person name="Yang Y."/>
        </authorList>
    </citation>
    <scope>NUCLEOTIDE SEQUENCE [LARGE SCALE GENOMIC DNA]</scope>
    <source>
        <strain evidence="10 11">BIT-d1</strain>
    </source>
</reference>
<dbReference type="PANTHER" id="PTHR30069:SF29">
    <property type="entry name" value="HEMOGLOBIN AND HEMOGLOBIN-HAPTOGLOBIN-BINDING PROTEIN 1-RELATED"/>
    <property type="match status" value="1"/>
</dbReference>
<evidence type="ECO:0000256" key="2">
    <source>
        <dbReference type="ARBA" id="ARBA00022448"/>
    </source>
</evidence>
<dbReference type="OrthoDB" id="8764943at2"/>
<keyword evidence="4" id="KW-0812">Transmembrane</keyword>
<dbReference type="SUPFAM" id="SSF49478">
    <property type="entry name" value="Cna protein B-type domain"/>
    <property type="match status" value="1"/>
</dbReference>
<dbReference type="EMBL" id="WMJX01000002">
    <property type="protein sequence ID" value="MTG96907.1"/>
    <property type="molecule type" value="Genomic_DNA"/>
</dbReference>
<dbReference type="PANTHER" id="PTHR30069">
    <property type="entry name" value="TONB-DEPENDENT OUTER MEMBRANE RECEPTOR"/>
    <property type="match status" value="1"/>
</dbReference>
<accession>A0A6I3LG91</accession>
<proteinExistence type="predicted"/>
<comment type="subcellular location">
    <subcellularLocation>
        <location evidence="1">Cell outer membrane</location>
        <topology evidence="1">Multi-pass membrane protein</topology>
    </subcellularLocation>
</comment>
<evidence type="ECO:0000256" key="1">
    <source>
        <dbReference type="ARBA" id="ARBA00004571"/>
    </source>
</evidence>
<dbReference type="AlphaFoldDB" id="A0A6I3LG91"/>
<evidence type="ECO:0000256" key="3">
    <source>
        <dbReference type="ARBA" id="ARBA00022452"/>
    </source>
</evidence>
<dbReference type="Gene3D" id="2.40.170.20">
    <property type="entry name" value="TonB-dependent receptor, beta-barrel domain"/>
    <property type="match status" value="2"/>
</dbReference>
<evidence type="ECO:0000313" key="11">
    <source>
        <dbReference type="Proteomes" id="UP000438760"/>
    </source>
</evidence>
<dbReference type="SUPFAM" id="SSF56935">
    <property type="entry name" value="Porins"/>
    <property type="match status" value="1"/>
</dbReference>
<evidence type="ECO:0000256" key="7">
    <source>
        <dbReference type="ARBA" id="ARBA00023237"/>
    </source>
</evidence>
<feature type="chain" id="PRO_5026070545" evidence="8">
    <location>
        <begin position="20"/>
        <end position="788"/>
    </location>
</feature>
<keyword evidence="7" id="KW-0998">Cell outer membrane</keyword>
<keyword evidence="6" id="KW-0472">Membrane</keyword>
<evidence type="ECO:0000313" key="10">
    <source>
        <dbReference type="EMBL" id="MTG96907.1"/>
    </source>
</evidence>
<comment type="caution">
    <text evidence="10">The sequence shown here is derived from an EMBL/GenBank/DDBJ whole genome shotgun (WGS) entry which is preliminary data.</text>
</comment>
<evidence type="ECO:0000256" key="5">
    <source>
        <dbReference type="ARBA" id="ARBA00022729"/>
    </source>
</evidence>
<organism evidence="10 11">
    <name type="scientific">Myroides albus</name>
    <dbReference type="NCBI Taxonomy" id="2562892"/>
    <lineage>
        <taxon>Bacteria</taxon>
        <taxon>Pseudomonadati</taxon>
        <taxon>Bacteroidota</taxon>
        <taxon>Flavobacteriia</taxon>
        <taxon>Flavobacteriales</taxon>
        <taxon>Flavobacteriaceae</taxon>
        <taxon>Myroides</taxon>
    </lineage>
</organism>
<keyword evidence="3" id="KW-1134">Transmembrane beta strand</keyword>
<evidence type="ECO:0000256" key="4">
    <source>
        <dbReference type="ARBA" id="ARBA00022692"/>
    </source>
</evidence>
<name>A0A6I3LG91_9FLAO</name>
<evidence type="ECO:0000256" key="6">
    <source>
        <dbReference type="ARBA" id="ARBA00023136"/>
    </source>
</evidence>
<dbReference type="GO" id="GO:0009279">
    <property type="term" value="C:cell outer membrane"/>
    <property type="evidence" value="ECO:0007669"/>
    <property type="project" value="UniProtKB-SubCell"/>
</dbReference>
<feature type="domain" description="Outer membrane protein beta-barrel" evidence="9">
    <location>
        <begin position="367"/>
        <end position="765"/>
    </location>
</feature>
<keyword evidence="11" id="KW-1185">Reference proteome</keyword>
<keyword evidence="5 8" id="KW-0732">Signal</keyword>
<dbReference type="InterPro" id="IPR036942">
    <property type="entry name" value="Beta-barrel_TonB_sf"/>
</dbReference>
<evidence type="ECO:0000256" key="8">
    <source>
        <dbReference type="SAM" id="SignalP"/>
    </source>
</evidence>
<dbReference type="InterPro" id="IPR041700">
    <property type="entry name" value="OMP_b-brl_3"/>
</dbReference>
<dbReference type="InterPro" id="IPR039426">
    <property type="entry name" value="TonB-dep_rcpt-like"/>
</dbReference>
<gene>
    <name evidence="10" type="ORF">GJV76_01890</name>
</gene>